<accession>A0AAD7L278</accession>
<dbReference type="EMBL" id="JARAOO010000011">
    <property type="protein sequence ID" value="KAJ7950239.1"/>
    <property type="molecule type" value="Genomic_DNA"/>
</dbReference>
<organism evidence="1 2">
    <name type="scientific">Quillaja saponaria</name>
    <name type="common">Soap bark tree</name>
    <dbReference type="NCBI Taxonomy" id="32244"/>
    <lineage>
        <taxon>Eukaryota</taxon>
        <taxon>Viridiplantae</taxon>
        <taxon>Streptophyta</taxon>
        <taxon>Embryophyta</taxon>
        <taxon>Tracheophyta</taxon>
        <taxon>Spermatophyta</taxon>
        <taxon>Magnoliopsida</taxon>
        <taxon>eudicotyledons</taxon>
        <taxon>Gunneridae</taxon>
        <taxon>Pentapetalae</taxon>
        <taxon>rosids</taxon>
        <taxon>fabids</taxon>
        <taxon>Fabales</taxon>
        <taxon>Quillajaceae</taxon>
        <taxon>Quillaja</taxon>
    </lineage>
</organism>
<dbReference type="Proteomes" id="UP001163823">
    <property type="component" value="Chromosome 11"/>
</dbReference>
<keyword evidence="2" id="KW-1185">Reference proteome</keyword>
<sequence length="91" mass="9907">MSLVVARKSLATDHTTVQLGRIDVSSPRYYDSEDATSMGSQTPSGSMLIKFSSTFFDGGAAQEANGSLNAVNNLARNLSRRNKTLMMMPRF</sequence>
<proteinExistence type="predicted"/>
<dbReference type="KEGG" id="qsa:O6P43_026453"/>
<comment type="caution">
    <text evidence="1">The sequence shown here is derived from an EMBL/GenBank/DDBJ whole genome shotgun (WGS) entry which is preliminary data.</text>
</comment>
<evidence type="ECO:0000313" key="2">
    <source>
        <dbReference type="Proteomes" id="UP001163823"/>
    </source>
</evidence>
<gene>
    <name evidence="1" type="ORF">O6P43_026453</name>
</gene>
<dbReference type="AlphaFoldDB" id="A0AAD7L278"/>
<name>A0AAD7L278_QUISA</name>
<evidence type="ECO:0000313" key="1">
    <source>
        <dbReference type="EMBL" id="KAJ7950239.1"/>
    </source>
</evidence>
<protein>
    <submittedName>
        <fullName evidence="1">Myosin-2-like</fullName>
    </submittedName>
</protein>
<reference evidence="1" key="1">
    <citation type="journal article" date="2023" name="Science">
        <title>Elucidation of the pathway for biosynthesis of saponin adjuvants from the soapbark tree.</title>
        <authorList>
            <person name="Reed J."/>
            <person name="Orme A."/>
            <person name="El-Demerdash A."/>
            <person name="Owen C."/>
            <person name="Martin L.B.B."/>
            <person name="Misra R.C."/>
            <person name="Kikuchi S."/>
            <person name="Rejzek M."/>
            <person name="Martin A.C."/>
            <person name="Harkess A."/>
            <person name="Leebens-Mack J."/>
            <person name="Louveau T."/>
            <person name="Stephenson M.J."/>
            <person name="Osbourn A."/>
        </authorList>
    </citation>
    <scope>NUCLEOTIDE SEQUENCE</scope>
    <source>
        <strain evidence="1">S10</strain>
    </source>
</reference>